<accession>A0ABQ2ETE4</accession>
<proteinExistence type="predicted"/>
<evidence type="ECO:0008006" key="3">
    <source>
        <dbReference type="Google" id="ProtNLM"/>
    </source>
</evidence>
<gene>
    <name evidence="1" type="ORF">GCM10008955_18120</name>
</gene>
<dbReference type="RefSeq" id="WP_189007018.1">
    <property type="nucleotide sequence ID" value="NZ_BMPP01000006.1"/>
</dbReference>
<keyword evidence="2" id="KW-1185">Reference proteome</keyword>
<dbReference type="Proteomes" id="UP000647587">
    <property type="component" value="Unassembled WGS sequence"/>
</dbReference>
<dbReference type="EMBL" id="BMPP01000006">
    <property type="protein sequence ID" value="GGK24871.1"/>
    <property type="molecule type" value="Genomic_DNA"/>
</dbReference>
<comment type="caution">
    <text evidence="1">The sequence shown here is derived from an EMBL/GenBank/DDBJ whole genome shotgun (WGS) entry which is preliminary data.</text>
</comment>
<evidence type="ECO:0000313" key="1">
    <source>
        <dbReference type="EMBL" id="GGK24871.1"/>
    </source>
</evidence>
<protein>
    <recommendedName>
        <fullName evidence="3">HTH cro/C1-type domain-containing protein</fullName>
    </recommendedName>
</protein>
<sequence>MDTRHDEQTFVSVVGLRRRLLGIRLDTLAREAAVTPHLLAAVERGEVEPRGLHLLARRTLSKVLDLDL</sequence>
<organism evidence="1 2">
    <name type="scientific">Deinococcus malanensis</name>
    <dbReference type="NCBI Taxonomy" id="1706855"/>
    <lineage>
        <taxon>Bacteria</taxon>
        <taxon>Thermotogati</taxon>
        <taxon>Deinococcota</taxon>
        <taxon>Deinococci</taxon>
        <taxon>Deinococcales</taxon>
        <taxon>Deinococcaceae</taxon>
        <taxon>Deinococcus</taxon>
    </lineage>
</organism>
<name>A0ABQ2ETE4_9DEIO</name>
<reference evidence="2" key="1">
    <citation type="journal article" date="2019" name="Int. J. Syst. Evol. Microbiol.">
        <title>The Global Catalogue of Microorganisms (GCM) 10K type strain sequencing project: providing services to taxonomists for standard genome sequencing and annotation.</title>
        <authorList>
            <consortium name="The Broad Institute Genomics Platform"/>
            <consortium name="The Broad Institute Genome Sequencing Center for Infectious Disease"/>
            <person name="Wu L."/>
            <person name="Ma J."/>
        </authorList>
    </citation>
    <scope>NUCLEOTIDE SEQUENCE [LARGE SCALE GENOMIC DNA]</scope>
    <source>
        <strain evidence="2">JCM 30331</strain>
    </source>
</reference>
<evidence type="ECO:0000313" key="2">
    <source>
        <dbReference type="Proteomes" id="UP000647587"/>
    </source>
</evidence>